<protein>
    <recommendedName>
        <fullName evidence="4">Mediator complex subunit 8</fullName>
    </recommendedName>
</protein>
<dbReference type="Proteomes" id="UP001470230">
    <property type="component" value="Unassembled WGS sequence"/>
</dbReference>
<evidence type="ECO:0008006" key="4">
    <source>
        <dbReference type="Google" id="ProtNLM"/>
    </source>
</evidence>
<comment type="caution">
    <text evidence="2">The sequence shown here is derived from an EMBL/GenBank/DDBJ whole genome shotgun (WGS) entry which is preliminary data.</text>
</comment>
<evidence type="ECO:0000256" key="1">
    <source>
        <dbReference type="SAM" id="MobiDB-lite"/>
    </source>
</evidence>
<dbReference type="EMBL" id="JAPFFF010000007">
    <property type="protein sequence ID" value="KAK8885571.1"/>
    <property type="molecule type" value="Genomic_DNA"/>
</dbReference>
<proteinExistence type="predicted"/>
<name>A0ABR2K3R5_9EUKA</name>
<keyword evidence="3" id="KW-1185">Reference proteome</keyword>
<evidence type="ECO:0000313" key="2">
    <source>
        <dbReference type="EMBL" id="KAK8885571.1"/>
    </source>
</evidence>
<gene>
    <name evidence="2" type="ORF">M9Y10_041021</name>
</gene>
<organism evidence="2 3">
    <name type="scientific">Tritrichomonas musculus</name>
    <dbReference type="NCBI Taxonomy" id="1915356"/>
    <lineage>
        <taxon>Eukaryota</taxon>
        <taxon>Metamonada</taxon>
        <taxon>Parabasalia</taxon>
        <taxon>Tritrichomonadida</taxon>
        <taxon>Tritrichomonadidae</taxon>
        <taxon>Tritrichomonas</taxon>
    </lineage>
</organism>
<feature type="region of interest" description="Disordered" evidence="1">
    <location>
        <begin position="227"/>
        <end position="257"/>
    </location>
</feature>
<evidence type="ECO:0000313" key="3">
    <source>
        <dbReference type="Proteomes" id="UP001470230"/>
    </source>
</evidence>
<reference evidence="2 3" key="1">
    <citation type="submission" date="2024-04" db="EMBL/GenBank/DDBJ databases">
        <title>Tritrichomonas musculus Genome.</title>
        <authorList>
            <person name="Alves-Ferreira E."/>
            <person name="Grigg M."/>
            <person name="Lorenzi H."/>
            <person name="Galac M."/>
        </authorList>
    </citation>
    <scope>NUCLEOTIDE SEQUENCE [LARGE SCALE GENOMIC DNA]</scope>
    <source>
        <strain evidence="2 3">EAF2021</strain>
    </source>
</reference>
<sequence length="257" mass="28740">MIRTGSLSDLLKDSEKVREPIMERVKRLQDDMQKKVPFNTLDVKNDLTNELTQFQEYIINLSQRCLSKLNDWNNTLNGMDTEINEYSGIILRTKSEMGSRTITPMLCEGGAPIQQPLDDVLYSENQFQFPSYPFNINMNVLSKVGHQAIESETSQEVANQPLILANKAEDLQPVFWGLQTDLFSPIPEASSTVEQSAYQTSFSNFYGFSPMPDNSGENVLNAQTLESTDVPLGSTIDLNASDGDDDDDSGDEKSDSE</sequence>
<accession>A0ABR2K3R5</accession>